<protein>
    <recommendedName>
        <fullName evidence="5 6">Flagellar basal-body rod protein FlgF</fullName>
    </recommendedName>
</protein>
<dbReference type="RefSeq" id="WP_120353631.1">
    <property type="nucleotide sequence ID" value="NZ_RAQO01000004.1"/>
</dbReference>
<evidence type="ECO:0000313" key="10">
    <source>
        <dbReference type="EMBL" id="RKF19626.1"/>
    </source>
</evidence>
<evidence type="ECO:0000256" key="6">
    <source>
        <dbReference type="RuleBase" id="RU362116"/>
    </source>
</evidence>
<evidence type="ECO:0000256" key="3">
    <source>
        <dbReference type="ARBA" id="ARBA00023143"/>
    </source>
</evidence>
<comment type="subunit">
    <text evidence="4 6">The basal body constitutes a major portion of the flagellar organelle and consists of five rings (E,L,P,S, and M) mounted on a central rod. The rod consists of about 26 subunits of FlgG in the distal portion, and FlgB, FlgC and FlgF are thought to build up the proximal portion of the rod with about 6 subunits each.</text>
</comment>
<sequence length="248" mass="26912">MDRLLYISMTGAKENMNALALRGNNLANANTTGFKADIENARAMQAFGEGLPTRVFALTEKASENYTQGMLRTTGRDLDVAVKGDGWISVQDAGGEEALTRNGNFEISAAGVLQTSNGLPVLGNGNQPIVIPLPVEKLEIHRDGTIEIQPEGALPNALEEINRIKLSKPENPSLEKGEDGLFRSRVGEQFVADATVSVEKGALESSNVNPVQEMTHMMSLQRHYELQVKMMKTAEETDKASSSLLRLT</sequence>
<keyword evidence="11" id="KW-1185">Reference proteome</keyword>
<dbReference type="Pfam" id="PF22692">
    <property type="entry name" value="LlgE_F_G_D1"/>
    <property type="match status" value="1"/>
</dbReference>
<dbReference type="NCBIfam" id="TIGR03506">
    <property type="entry name" value="FlgEFG_subfam"/>
    <property type="match status" value="1"/>
</dbReference>
<gene>
    <name evidence="10" type="primary">flgF</name>
    <name evidence="10" type="ORF">DBZ36_03940</name>
</gene>
<dbReference type="NCBIfam" id="NF009280">
    <property type="entry name" value="PRK12640.1"/>
    <property type="match status" value="1"/>
</dbReference>
<dbReference type="InterPro" id="IPR010930">
    <property type="entry name" value="Flg_bb/hook_C_dom"/>
</dbReference>
<dbReference type="GO" id="GO:0030694">
    <property type="term" value="C:bacterial-type flagellum basal body, rod"/>
    <property type="evidence" value="ECO:0007669"/>
    <property type="project" value="UniProtKB-UniRule"/>
</dbReference>
<evidence type="ECO:0000256" key="4">
    <source>
        <dbReference type="ARBA" id="ARBA00038560"/>
    </source>
</evidence>
<dbReference type="SUPFAM" id="SSF117143">
    <property type="entry name" value="Flagellar hook protein flgE"/>
    <property type="match status" value="1"/>
</dbReference>
<accession>A0A420EGD8</accession>
<evidence type="ECO:0000256" key="5">
    <source>
        <dbReference type="ARBA" id="ARBA00040228"/>
    </source>
</evidence>
<evidence type="ECO:0000259" key="7">
    <source>
        <dbReference type="Pfam" id="PF00460"/>
    </source>
</evidence>
<keyword evidence="10" id="KW-0282">Flagellum</keyword>
<dbReference type="EMBL" id="RAQO01000004">
    <property type="protein sequence ID" value="RKF19626.1"/>
    <property type="molecule type" value="Genomic_DNA"/>
</dbReference>
<dbReference type="PANTHER" id="PTHR30435">
    <property type="entry name" value="FLAGELLAR PROTEIN"/>
    <property type="match status" value="1"/>
</dbReference>
<comment type="subcellular location">
    <subcellularLocation>
        <location evidence="1 6">Bacterial flagellum basal body</location>
    </subcellularLocation>
</comment>
<proteinExistence type="inferred from homology"/>
<keyword evidence="3 6" id="KW-0975">Bacterial flagellum</keyword>
<comment type="similarity">
    <text evidence="2 6">Belongs to the flagella basal body rod proteins family.</text>
</comment>
<dbReference type="InterPro" id="IPR037925">
    <property type="entry name" value="FlgE/F/G-like"/>
</dbReference>
<keyword evidence="10" id="KW-0966">Cell projection</keyword>
<dbReference type="InterPro" id="IPR012836">
    <property type="entry name" value="FlgF"/>
</dbReference>
<comment type="caution">
    <text evidence="10">The sequence shown here is derived from an EMBL/GenBank/DDBJ whole genome shotgun (WGS) entry which is preliminary data.</text>
</comment>
<dbReference type="Pfam" id="PF00460">
    <property type="entry name" value="Flg_bb_rod"/>
    <property type="match status" value="1"/>
</dbReference>
<feature type="domain" description="Flagellar basal body rod protein N-terminal" evidence="7">
    <location>
        <begin position="5"/>
        <end position="35"/>
    </location>
</feature>
<dbReference type="Pfam" id="PF06429">
    <property type="entry name" value="Flg_bbr_C"/>
    <property type="match status" value="1"/>
</dbReference>
<name>A0A420EGD8_9ALTE</name>
<dbReference type="GO" id="GO:0071978">
    <property type="term" value="P:bacterial-type flagellum-dependent swarming motility"/>
    <property type="evidence" value="ECO:0007669"/>
    <property type="project" value="TreeGrafter"/>
</dbReference>
<evidence type="ECO:0000313" key="11">
    <source>
        <dbReference type="Proteomes" id="UP000286482"/>
    </source>
</evidence>
<feature type="domain" description="Flagellar basal-body/hook protein C-terminal" evidence="8">
    <location>
        <begin position="200"/>
        <end position="244"/>
    </location>
</feature>
<organism evidence="10 11">
    <name type="scientific">Alginatibacterium sediminis</name>
    <dbReference type="NCBI Taxonomy" id="2164068"/>
    <lineage>
        <taxon>Bacteria</taxon>
        <taxon>Pseudomonadati</taxon>
        <taxon>Pseudomonadota</taxon>
        <taxon>Gammaproteobacteria</taxon>
        <taxon>Alteromonadales</taxon>
        <taxon>Alteromonadaceae</taxon>
        <taxon>Alginatibacterium</taxon>
    </lineage>
</organism>
<keyword evidence="10" id="KW-0969">Cilium</keyword>
<dbReference type="AlphaFoldDB" id="A0A420EGD8"/>
<dbReference type="InterPro" id="IPR020013">
    <property type="entry name" value="Flagellar_FlgE/F/G"/>
</dbReference>
<dbReference type="PANTHER" id="PTHR30435:SF18">
    <property type="entry name" value="FLAGELLAR BASAL-BODY ROD PROTEIN FLGF"/>
    <property type="match status" value="1"/>
</dbReference>
<evidence type="ECO:0000259" key="8">
    <source>
        <dbReference type="Pfam" id="PF06429"/>
    </source>
</evidence>
<dbReference type="InterPro" id="IPR053967">
    <property type="entry name" value="LlgE_F_G-like_D1"/>
</dbReference>
<evidence type="ECO:0000256" key="1">
    <source>
        <dbReference type="ARBA" id="ARBA00004117"/>
    </source>
</evidence>
<evidence type="ECO:0000259" key="9">
    <source>
        <dbReference type="Pfam" id="PF22692"/>
    </source>
</evidence>
<dbReference type="InterPro" id="IPR001444">
    <property type="entry name" value="Flag_bb_rod_N"/>
</dbReference>
<dbReference type="Proteomes" id="UP000286482">
    <property type="component" value="Unassembled WGS sequence"/>
</dbReference>
<evidence type="ECO:0000256" key="2">
    <source>
        <dbReference type="ARBA" id="ARBA00009677"/>
    </source>
</evidence>
<dbReference type="OrthoDB" id="9804559at2"/>
<feature type="domain" description="Flagellar hook protein FlgE/F/G-like D1" evidence="9">
    <location>
        <begin position="81"/>
        <end position="147"/>
    </location>
</feature>
<dbReference type="NCBIfam" id="TIGR02490">
    <property type="entry name" value="flgF"/>
    <property type="match status" value="1"/>
</dbReference>
<reference evidence="10 11" key="1">
    <citation type="submission" date="2018-09" db="EMBL/GenBank/DDBJ databases">
        <authorList>
            <person name="Wang Z."/>
        </authorList>
    </citation>
    <scope>NUCLEOTIDE SEQUENCE [LARGE SCALE GENOMIC DNA]</scope>
    <source>
        <strain evidence="10 11">ALS 81</strain>
    </source>
</reference>